<name>A0A2Z4Y5B4_SUMC1</name>
<dbReference type="PANTHER" id="PTHR12558">
    <property type="entry name" value="CELL DIVISION CYCLE 16,23,27"/>
    <property type="match status" value="1"/>
</dbReference>
<feature type="repeat" description="TPR" evidence="1">
    <location>
        <begin position="741"/>
        <end position="774"/>
    </location>
</feature>
<dbReference type="Pfam" id="PF14559">
    <property type="entry name" value="TPR_19"/>
    <property type="match status" value="5"/>
</dbReference>
<evidence type="ECO:0000256" key="1">
    <source>
        <dbReference type="PROSITE-ProRule" id="PRU00339"/>
    </source>
</evidence>
<organism evidence="4 5">
    <name type="scientific">Sumerlaea chitinivorans</name>
    <dbReference type="NCBI Taxonomy" id="2250252"/>
    <lineage>
        <taxon>Bacteria</taxon>
        <taxon>Candidatus Sumerlaeota</taxon>
        <taxon>Candidatus Sumerlaeia</taxon>
        <taxon>Candidatus Sumerlaeales</taxon>
        <taxon>Candidatus Sumerlaeaceae</taxon>
        <taxon>Candidatus Sumerlaea</taxon>
    </lineage>
</organism>
<gene>
    <name evidence="4" type="ORF">BRCON_1577</name>
</gene>
<keyword evidence="2" id="KW-0175">Coiled coil</keyword>
<evidence type="ECO:0000256" key="2">
    <source>
        <dbReference type="SAM" id="Coils"/>
    </source>
</evidence>
<dbReference type="Gene3D" id="1.25.40.10">
    <property type="entry name" value="Tetratricopeptide repeat domain"/>
    <property type="match status" value="4"/>
</dbReference>
<feature type="chain" id="PRO_5016436426" evidence="3">
    <location>
        <begin position="28"/>
        <end position="894"/>
    </location>
</feature>
<evidence type="ECO:0000313" key="5">
    <source>
        <dbReference type="Proteomes" id="UP000262583"/>
    </source>
</evidence>
<dbReference type="Pfam" id="PF13432">
    <property type="entry name" value="TPR_16"/>
    <property type="match status" value="2"/>
</dbReference>
<evidence type="ECO:0000313" key="4">
    <source>
        <dbReference type="EMBL" id="AXA36354.1"/>
    </source>
</evidence>
<dbReference type="SMART" id="SM00386">
    <property type="entry name" value="HAT"/>
    <property type="match status" value="9"/>
</dbReference>
<evidence type="ECO:0000256" key="3">
    <source>
        <dbReference type="SAM" id="SignalP"/>
    </source>
</evidence>
<accession>A0A2Z4Y5B4</accession>
<reference evidence="4 5" key="1">
    <citation type="submission" date="2018-05" db="EMBL/GenBank/DDBJ databases">
        <title>A metagenomic window into the 2 km-deep terrestrial subsurface aquifer revealed taxonomically and functionally diverse microbial community comprising novel uncultured bacterial lineages.</title>
        <authorList>
            <person name="Kadnikov V.V."/>
            <person name="Mardanov A.V."/>
            <person name="Beletsky A.V."/>
            <person name="Banks D."/>
            <person name="Pimenov N.V."/>
            <person name="Frank Y.A."/>
            <person name="Karnachuk O.V."/>
            <person name="Ravin N.V."/>
        </authorList>
    </citation>
    <scope>NUCLEOTIDE SEQUENCE [LARGE SCALE GENOMIC DNA]</scope>
    <source>
        <strain evidence="4">BY</strain>
    </source>
</reference>
<keyword evidence="1" id="KW-0802">TPR repeat</keyword>
<sequence>MRPYTHRFSIRWIPCALLALGLSIGFAQDAAPTTSNHDSALSPTKEQYLNTTGAVRMMETVKLPRPRHAETTQTFRLGSLWKQLLASMGMTPDDLFVFVGTPYLSPEDQGDIQARRHYWLGQYYLEMEQPAQAVGEFRAALEERPDSIAIKTALADAYILARDYDRAQAVLTEVLSQETTNVEALIIKAHLAMSRAEEADGKERAKLLDEAVEAFEQAKQVQPKNLDVLRGLVQVYTAKRDIERVIQAYRDLVAANPKDTYSMFVLANILARTGKRAEARALYEKVIEQRRGFVNGYIYLGLLLEEMGETAEALETYKRALLIEPRNPQLQRVFESMLERMTRGKGRQAFLKEYAKFASEYPYSTEIQRLYADQLAKANDTQAALRQYQRVLELDPENVDALVAAAGLLAKAGKYEEASQYYAKAIELAPERSEIYDGMATTFMQVKDRKQAIAVLQKALQLNPKVPMLYVNIASLLQQEGKPEEAEKILEQGIEKLGEKAEFFIALGEIAERKNDLAKATTAIRKAYELAPSNQLLFGRLLGLLVRQERFSEVPELLKQAENTFRANLTEFYLLVAETFLSEGVLDRAAEYYEKVIEAAPDKLPGYGRLVQIYNVLDQHEKALAVIERAKKQFPDSEDVQRMLADTYLDAKEYAKAVEICRKLIEAKPKSLDGYRLLVDALNKANRYEEALAAVKEAEQQVGTTEETEALRAVALFQQKRYDQAAAIFTKLAEKKNKNADFYLYMLGSIYLEQKRFDQAEKMLRQAIERNPLNDSALNALGYMFAEQGRNLEEAKELIERALAINPNAGHILDSLGWVYFRMNKLEEALRYVQKAHRLMGDDPEILKHLGDIYNAMGKRAEAVEYWKRSLALDPTQADVKANLMASEKKKKQK</sequence>
<proteinExistence type="predicted"/>
<dbReference type="PANTHER" id="PTHR12558:SF13">
    <property type="entry name" value="CELL DIVISION CYCLE PROTEIN 27 HOMOLOG"/>
    <property type="match status" value="1"/>
</dbReference>
<dbReference type="Pfam" id="PF13181">
    <property type="entry name" value="TPR_8"/>
    <property type="match status" value="2"/>
</dbReference>
<feature type="repeat" description="TPR" evidence="1">
    <location>
        <begin position="114"/>
        <end position="147"/>
    </location>
</feature>
<dbReference type="InterPro" id="IPR003107">
    <property type="entry name" value="HAT"/>
</dbReference>
<protein>
    <submittedName>
        <fullName evidence="4">TPR domain protein</fullName>
    </submittedName>
</protein>
<feature type="repeat" description="TPR" evidence="1">
    <location>
        <begin position="294"/>
        <end position="327"/>
    </location>
</feature>
<dbReference type="Pfam" id="PF13374">
    <property type="entry name" value="TPR_10"/>
    <property type="match status" value="1"/>
</dbReference>
<dbReference type="EMBL" id="CP030759">
    <property type="protein sequence ID" value="AXA36354.1"/>
    <property type="molecule type" value="Genomic_DNA"/>
</dbReference>
<feature type="repeat" description="TPR" evidence="1">
    <location>
        <begin position="810"/>
        <end position="843"/>
    </location>
</feature>
<dbReference type="AlphaFoldDB" id="A0A2Z4Y5B4"/>
<dbReference type="InterPro" id="IPR019734">
    <property type="entry name" value="TPR_rpt"/>
</dbReference>
<feature type="repeat" description="TPR" evidence="1">
    <location>
        <begin position="399"/>
        <end position="432"/>
    </location>
</feature>
<feature type="repeat" description="TPR" evidence="1">
    <location>
        <begin position="638"/>
        <end position="671"/>
    </location>
</feature>
<feature type="repeat" description="TPR" evidence="1">
    <location>
        <begin position="365"/>
        <end position="398"/>
    </location>
</feature>
<feature type="coiled-coil region" evidence="2">
    <location>
        <begin position="678"/>
        <end position="708"/>
    </location>
</feature>
<feature type="repeat" description="TPR" evidence="1">
    <location>
        <begin position="433"/>
        <end position="466"/>
    </location>
</feature>
<keyword evidence="3" id="KW-0732">Signal</keyword>
<dbReference type="GO" id="GO:0006396">
    <property type="term" value="P:RNA processing"/>
    <property type="evidence" value="ECO:0007669"/>
    <property type="project" value="InterPro"/>
</dbReference>
<feature type="repeat" description="TPR" evidence="1">
    <location>
        <begin position="570"/>
        <end position="603"/>
    </location>
</feature>
<dbReference type="SMART" id="SM00028">
    <property type="entry name" value="TPR"/>
    <property type="match status" value="20"/>
</dbReference>
<feature type="signal peptide" evidence="3">
    <location>
        <begin position="1"/>
        <end position="27"/>
    </location>
</feature>
<dbReference type="Proteomes" id="UP000262583">
    <property type="component" value="Chromosome"/>
</dbReference>
<feature type="repeat" description="TPR" evidence="1">
    <location>
        <begin position="501"/>
        <end position="534"/>
    </location>
</feature>
<dbReference type="KEGG" id="schv:BRCON_1577"/>
<dbReference type="PROSITE" id="PS50293">
    <property type="entry name" value="TPR_REGION"/>
    <property type="match status" value="2"/>
</dbReference>
<dbReference type="SUPFAM" id="SSF48452">
    <property type="entry name" value="TPR-like"/>
    <property type="match status" value="5"/>
</dbReference>
<dbReference type="PROSITE" id="PS50005">
    <property type="entry name" value="TPR"/>
    <property type="match status" value="11"/>
</dbReference>
<feature type="repeat" description="TPR" evidence="1">
    <location>
        <begin position="844"/>
        <end position="877"/>
    </location>
</feature>
<dbReference type="InterPro" id="IPR011990">
    <property type="entry name" value="TPR-like_helical_dom_sf"/>
</dbReference>